<evidence type="ECO:0000313" key="3">
    <source>
        <dbReference type="Proteomes" id="UP001205612"/>
    </source>
</evidence>
<feature type="compositionally biased region" description="Polar residues" evidence="1">
    <location>
        <begin position="36"/>
        <end position="47"/>
    </location>
</feature>
<accession>A0ABT2BBU9</accession>
<evidence type="ECO:0000313" key="2">
    <source>
        <dbReference type="EMBL" id="MCS0605977.1"/>
    </source>
</evidence>
<protein>
    <submittedName>
        <fullName evidence="2">Uncharacterized protein</fullName>
    </submittedName>
</protein>
<gene>
    <name evidence="2" type="ORF">NX794_32935</name>
</gene>
<comment type="caution">
    <text evidence="2">The sequence shown here is derived from an EMBL/GenBank/DDBJ whole genome shotgun (WGS) entry which is preliminary data.</text>
</comment>
<evidence type="ECO:0000256" key="1">
    <source>
        <dbReference type="SAM" id="MobiDB-lite"/>
    </source>
</evidence>
<proteinExistence type="predicted"/>
<sequence>MDEPTLKASQVCGATLDSSAVKALQRMGGTEEFSESPGSTATEQSGRFSVKRAASTLHDEVTERNQCDVFKAGDKTGHSLIQVDFSATQDHPGLENSPGQEGENTFYPIGVYAKHTAATAPRSISRAQPEKPARERIRLRTSTGTSTALRARLPTMRRDQI</sequence>
<organism evidence="2 3">
    <name type="scientific">Streptomyces pyxinicus</name>
    <dbReference type="NCBI Taxonomy" id="2970331"/>
    <lineage>
        <taxon>Bacteria</taxon>
        <taxon>Bacillati</taxon>
        <taxon>Actinomycetota</taxon>
        <taxon>Actinomycetes</taxon>
        <taxon>Kitasatosporales</taxon>
        <taxon>Streptomycetaceae</taxon>
        <taxon>Streptomyces</taxon>
    </lineage>
</organism>
<dbReference type="RefSeq" id="WP_258783340.1">
    <property type="nucleotide sequence ID" value="NZ_JANUGP010000041.1"/>
</dbReference>
<dbReference type="Proteomes" id="UP001205612">
    <property type="component" value="Unassembled WGS sequence"/>
</dbReference>
<reference evidence="2 3" key="1">
    <citation type="submission" date="2022-08" db="EMBL/GenBank/DDBJ databases">
        <authorList>
            <person name="Somphong A."/>
            <person name="Phongsopitanun W."/>
        </authorList>
    </citation>
    <scope>NUCLEOTIDE SEQUENCE [LARGE SCALE GENOMIC DNA]</scope>
    <source>
        <strain evidence="2 3">LP11</strain>
    </source>
</reference>
<keyword evidence="3" id="KW-1185">Reference proteome</keyword>
<feature type="region of interest" description="Disordered" evidence="1">
    <location>
        <begin position="25"/>
        <end position="50"/>
    </location>
</feature>
<name>A0ABT2BBU9_9ACTN</name>
<dbReference type="EMBL" id="JANUGP010000041">
    <property type="protein sequence ID" value="MCS0605977.1"/>
    <property type="molecule type" value="Genomic_DNA"/>
</dbReference>